<dbReference type="Gramene" id="Zm00001eb015620_T002">
    <property type="protein sequence ID" value="Zm00001eb015620_P002"/>
    <property type="gene ID" value="Zm00001eb015620"/>
</dbReference>
<feature type="compositionally biased region" description="Basic residues" evidence="1">
    <location>
        <begin position="74"/>
        <end position="83"/>
    </location>
</feature>
<reference evidence="3" key="1">
    <citation type="submission" date="2015-12" db="EMBL/GenBank/DDBJ databases">
        <title>Update maize B73 reference genome by single molecule sequencing technologies.</title>
        <authorList>
            <consortium name="Maize Genome Sequencing Project"/>
            <person name="Ware D."/>
        </authorList>
    </citation>
    <scope>NUCLEOTIDE SEQUENCE [LARGE SCALE GENOMIC DNA]</scope>
    <source>
        <strain evidence="3">cv. B73</strain>
    </source>
</reference>
<feature type="compositionally biased region" description="Basic and acidic residues" evidence="1">
    <location>
        <begin position="35"/>
        <end position="50"/>
    </location>
</feature>
<dbReference type="EnsemblPlants" id="Zm00001eb015620_T002">
    <property type="protein sequence ID" value="Zm00001eb015620_P002"/>
    <property type="gene ID" value="Zm00001eb015620"/>
</dbReference>
<organism evidence="2 3">
    <name type="scientific">Zea mays</name>
    <name type="common">Maize</name>
    <dbReference type="NCBI Taxonomy" id="4577"/>
    <lineage>
        <taxon>Eukaryota</taxon>
        <taxon>Viridiplantae</taxon>
        <taxon>Streptophyta</taxon>
        <taxon>Embryophyta</taxon>
        <taxon>Tracheophyta</taxon>
        <taxon>Spermatophyta</taxon>
        <taxon>Magnoliopsida</taxon>
        <taxon>Liliopsida</taxon>
        <taxon>Poales</taxon>
        <taxon>Poaceae</taxon>
        <taxon>PACMAD clade</taxon>
        <taxon>Panicoideae</taxon>
        <taxon>Andropogonodae</taxon>
        <taxon>Andropogoneae</taxon>
        <taxon>Tripsacinae</taxon>
        <taxon>Zea</taxon>
    </lineage>
</organism>
<reference evidence="2" key="3">
    <citation type="submission" date="2021-05" db="UniProtKB">
        <authorList>
            <consortium name="EnsemblPlants"/>
        </authorList>
    </citation>
    <scope>IDENTIFICATION</scope>
    <source>
        <strain evidence="2">cv. B73</strain>
    </source>
</reference>
<keyword evidence="3" id="KW-1185">Reference proteome</keyword>
<proteinExistence type="predicted"/>
<feature type="region of interest" description="Disordered" evidence="1">
    <location>
        <begin position="1"/>
        <end position="368"/>
    </location>
</feature>
<feature type="compositionally biased region" description="Basic residues" evidence="1">
    <location>
        <begin position="178"/>
        <end position="195"/>
    </location>
</feature>
<dbReference type="AlphaFoldDB" id="A0A804LJK5"/>
<evidence type="ECO:0000256" key="1">
    <source>
        <dbReference type="SAM" id="MobiDB-lite"/>
    </source>
</evidence>
<feature type="compositionally biased region" description="Low complexity" evidence="1">
    <location>
        <begin position="84"/>
        <end position="96"/>
    </location>
</feature>
<dbReference type="InParanoid" id="A0A804LJK5"/>
<feature type="compositionally biased region" description="Low complexity" evidence="1">
    <location>
        <begin position="340"/>
        <end position="351"/>
    </location>
</feature>
<evidence type="ECO:0000313" key="3">
    <source>
        <dbReference type="Proteomes" id="UP000007305"/>
    </source>
</evidence>
<protein>
    <submittedName>
        <fullName evidence="2">Uncharacterized protein</fullName>
    </submittedName>
</protein>
<reference evidence="2" key="2">
    <citation type="submission" date="2019-07" db="EMBL/GenBank/DDBJ databases">
        <authorList>
            <person name="Seetharam A."/>
            <person name="Woodhouse M."/>
            <person name="Cannon E."/>
        </authorList>
    </citation>
    <scope>NUCLEOTIDE SEQUENCE [LARGE SCALE GENOMIC DNA]</scope>
    <source>
        <strain evidence="2">cv. B73</strain>
    </source>
</reference>
<name>A0A804LJK5_MAIZE</name>
<gene>
    <name evidence="2" type="primary">LOC100274379</name>
</gene>
<feature type="compositionally biased region" description="Basic residues" evidence="1">
    <location>
        <begin position="247"/>
        <end position="265"/>
    </location>
</feature>
<accession>A0A804LJK5</accession>
<feature type="compositionally biased region" description="Basic residues" evidence="1">
    <location>
        <begin position="215"/>
        <end position="240"/>
    </location>
</feature>
<evidence type="ECO:0000313" key="2">
    <source>
        <dbReference type="EnsemblPlants" id="Zm00001eb015620_P002"/>
    </source>
</evidence>
<feature type="compositionally biased region" description="Basic residues" evidence="1">
    <location>
        <begin position="352"/>
        <end position="368"/>
    </location>
</feature>
<dbReference type="Proteomes" id="UP000007305">
    <property type="component" value="Chromosome 1"/>
</dbReference>
<sequence>MGPKVHSFSSPRPKSPVPLAASPTRRSPPKPSPKTPERRRAQDVRLRAPRPEPAGSRRRAPAHLQDLLQVRRGVLPHRPRRQRGAGPRQPARRAPALVQGHALQHPGQGRGGQPCVRPGQQGHWARHQALPRPVPPGEAGAVQPGVPGRVGAVDGERRRGQGLPLHPHGEQHPPQLRRLPRRQGPRRRARRHHRGAVGVGQGRQPELEDPALGRRSLRRGRQQRRQRAPLRRRRRAHRPHLLQGRRGVQRHGPQRRRVPRAHQPARRVPALDQGHAPQQQRQGRGRVPGLRARQQGHRRGHQALPGRGPPGQAGALQPRLPGRVGAVDGEPRRRPRLPLRPHGQQHLPQLRRLPRRQGPRRRARRHQHRALEVVRGRQPALEDRPLVNVLFCGCTGHHHDLEL</sequence>